<evidence type="ECO:0000256" key="2">
    <source>
        <dbReference type="ARBA" id="ARBA00022763"/>
    </source>
</evidence>
<dbReference type="PANTHER" id="PTHR22980">
    <property type="entry name" value="CORTISTATIN"/>
    <property type="match status" value="1"/>
</dbReference>
<dbReference type="GO" id="GO:0006281">
    <property type="term" value="P:DNA repair"/>
    <property type="evidence" value="ECO:0007669"/>
    <property type="project" value="UniProtKB-KW"/>
</dbReference>
<gene>
    <name evidence="5" type="ORF">CB0940_01402</name>
    <name evidence="6" type="ORF">RHO25_001449</name>
</gene>
<protein>
    <recommendedName>
        <fullName evidence="9">Centromere protein S</fullName>
    </recommendedName>
</protein>
<proteinExistence type="inferred from homology"/>
<comment type="similarity">
    <text evidence="1">Belongs to the TAF9 family. CENP-S/MHF1 subfamily.</text>
</comment>
<evidence type="ECO:0000313" key="7">
    <source>
        <dbReference type="Proteomes" id="UP000230605"/>
    </source>
</evidence>
<dbReference type="CDD" id="cd22919">
    <property type="entry name" value="HFD_CENP-S"/>
    <property type="match status" value="1"/>
</dbReference>
<dbReference type="Gene3D" id="1.10.20.10">
    <property type="entry name" value="Histone, subunit A"/>
    <property type="match status" value="1"/>
</dbReference>
<dbReference type="EMBL" id="CP134184">
    <property type="protein sequence ID" value="WPA96841.1"/>
    <property type="molecule type" value="Genomic_DNA"/>
</dbReference>
<evidence type="ECO:0000313" key="5">
    <source>
        <dbReference type="EMBL" id="PIB02348.1"/>
    </source>
</evidence>
<name>A0A2G5IBZ2_CERBT</name>
<dbReference type="InterPro" id="IPR029003">
    <property type="entry name" value="CENP-S/Mhf1"/>
</dbReference>
<dbReference type="Pfam" id="PF15630">
    <property type="entry name" value="CENP-S"/>
    <property type="match status" value="1"/>
</dbReference>
<dbReference type="GO" id="GO:0003677">
    <property type="term" value="F:DNA binding"/>
    <property type="evidence" value="ECO:0007669"/>
    <property type="project" value="UniProtKB-KW"/>
</dbReference>
<evidence type="ECO:0000313" key="6">
    <source>
        <dbReference type="EMBL" id="WPA96841.1"/>
    </source>
</evidence>
<evidence type="ECO:0008006" key="9">
    <source>
        <dbReference type="Google" id="ProtNLM"/>
    </source>
</evidence>
<dbReference type="Proteomes" id="UP000230605">
    <property type="component" value="Chromosome 1"/>
</dbReference>
<dbReference type="AlphaFoldDB" id="A0A2G5IBZ2"/>
<dbReference type="GO" id="GO:0003682">
    <property type="term" value="F:chromatin binding"/>
    <property type="evidence" value="ECO:0007669"/>
    <property type="project" value="TreeGrafter"/>
</dbReference>
<dbReference type="GO" id="GO:0071821">
    <property type="term" value="C:FANCM-MHF complex"/>
    <property type="evidence" value="ECO:0007669"/>
    <property type="project" value="InterPro"/>
</dbReference>
<dbReference type="PANTHER" id="PTHR22980:SF0">
    <property type="entry name" value="CENTROMERE PROTEIN S"/>
    <property type="match status" value="1"/>
</dbReference>
<dbReference type="GO" id="GO:0046982">
    <property type="term" value="F:protein heterodimerization activity"/>
    <property type="evidence" value="ECO:0007669"/>
    <property type="project" value="InterPro"/>
</dbReference>
<dbReference type="OrthoDB" id="1872155at2759"/>
<reference evidence="6 8" key="2">
    <citation type="submission" date="2023-09" db="EMBL/GenBank/DDBJ databases">
        <title>Complete-Gapless Cercospora beticola genome.</title>
        <authorList>
            <person name="Wyatt N.A."/>
            <person name="Spanner R.E."/>
            <person name="Bolton M.D."/>
        </authorList>
    </citation>
    <scope>NUCLEOTIDE SEQUENCE [LARGE SCALE GENOMIC DNA]</scope>
    <source>
        <strain evidence="6">Cb09-40</strain>
    </source>
</reference>
<dbReference type="Proteomes" id="UP001302367">
    <property type="component" value="Chromosome 1"/>
</dbReference>
<dbReference type="EMBL" id="LKMD01000100">
    <property type="protein sequence ID" value="PIB02348.1"/>
    <property type="molecule type" value="Genomic_DNA"/>
</dbReference>
<sequence>MATQPHSDEERLKAALWHSVGKIVDAIAVEQSPSVNAAPTFIAGMTEMLAARITTISADLETFSRHAGRSVINEDDAMLLARHNDGLKSVLRHKAEKERKSENR</sequence>
<keyword evidence="2" id="KW-0227">DNA damage</keyword>
<evidence type="ECO:0000256" key="1">
    <source>
        <dbReference type="ARBA" id="ARBA00006612"/>
    </source>
</evidence>
<evidence type="ECO:0000256" key="3">
    <source>
        <dbReference type="ARBA" id="ARBA00023125"/>
    </source>
</evidence>
<keyword evidence="8" id="KW-1185">Reference proteome</keyword>
<reference evidence="5 7" key="1">
    <citation type="submission" date="2015-10" db="EMBL/GenBank/DDBJ databases">
        <title>The cercosporin biosynthetic gene cluster was horizontally transferred to several fungal lineages and shown to be expanded in Cercospora beticola based on microsynteny with recipient genomes.</title>
        <authorList>
            <person name="De Jonge R."/>
            <person name="Ebert M.K."/>
            <person name="Suttle J.C."/>
            <person name="Jurick Ii W.M."/>
            <person name="Secor G.A."/>
            <person name="Thomma B.P."/>
            <person name="Van De Peer Y."/>
            <person name="Bolton M.D."/>
        </authorList>
    </citation>
    <scope>NUCLEOTIDE SEQUENCE [LARGE SCALE GENOMIC DNA]</scope>
    <source>
        <strain evidence="5 7">09-40</strain>
    </source>
</reference>
<keyword evidence="3" id="KW-0238">DNA-binding</keyword>
<evidence type="ECO:0000256" key="4">
    <source>
        <dbReference type="ARBA" id="ARBA00023204"/>
    </source>
</evidence>
<dbReference type="GO" id="GO:0031297">
    <property type="term" value="P:replication fork processing"/>
    <property type="evidence" value="ECO:0007669"/>
    <property type="project" value="TreeGrafter"/>
</dbReference>
<organism evidence="5 7">
    <name type="scientific">Cercospora beticola</name>
    <name type="common">Sugarbeet leaf spot fungus</name>
    <dbReference type="NCBI Taxonomy" id="122368"/>
    <lineage>
        <taxon>Eukaryota</taxon>
        <taxon>Fungi</taxon>
        <taxon>Dikarya</taxon>
        <taxon>Ascomycota</taxon>
        <taxon>Pezizomycotina</taxon>
        <taxon>Dothideomycetes</taxon>
        <taxon>Dothideomycetidae</taxon>
        <taxon>Mycosphaerellales</taxon>
        <taxon>Mycosphaerellaceae</taxon>
        <taxon>Cercospora</taxon>
    </lineage>
</organism>
<keyword evidence="4" id="KW-0234">DNA repair</keyword>
<evidence type="ECO:0000313" key="8">
    <source>
        <dbReference type="Proteomes" id="UP001302367"/>
    </source>
</evidence>
<dbReference type="InterPro" id="IPR009072">
    <property type="entry name" value="Histone-fold"/>
</dbReference>
<dbReference type="GO" id="GO:0000712">
    <property type="term" value="P:resolution of meiotic recombination intermediates"/>
    <property type="evidence" value="ECO:0007669"/>
    <property type="project" value="TreeGrafter"/>
</dbReference>
<accession>A0A2G5IBZ2</accession>